<protein>
    <submittedName>
        <fullName evidence="1">Uncharacterized protein</fullName>
    </submittedName>
</protein>
<sequence>MQGVSTPSGSLSIQHIRGGDPVRDQFDGIVGRSLWPAKELTVAEIAHYGLPRKGLDERVNAWRTANWRNLFRGARKALTARALRLSNMYGSLYISHIKADGEVLDLGLASMRVVTTAGVNFLVDALQGSVEPEILRYHGVGTGSNAEASGDTALQTESTTILTVDSTRATGSLTEGASANIFRSVGTISFDGSGAIVEHGLFSQAATGGGTLLDRSVFSAINVVSGDSLVVTFDLTLPAGS</sequence>
<evidence type="ECO:0000313" key="2">
    <source>
        <dbReference type="Proteomes" id="UP000612899"/>
    </source>
</evidence>
<dbReference type="Proteomes" id="UP000612899">
    <property type="component" value="Unassembled WGS sequence"/>
</dbReference>
<dbReference type="AlphaFoldDB" id="A0A8J3QCY7"/>
<keyword evidence="2" id="KW-1185">Reference proteome</keyword>
<reference evidence="1" key="1">
    <citation type="submission" date="2021-01" db="EMBL/GenBank/DDBJ databases">
        <title>Whole genome shotgun sequence of Rhizocola hellebori NBRC 109834.</title>
        <authorList>
            <person name="Komaki H."/>
            <person name="Tamura T."/>
        </authorList>
    </citation>
    <scope>NUCLEOTIDE SEQUENCE</scope>
    <source>
        <strain evidence="1">NBRC 109834</strain>
    </source>
</reference>
<organism evidence="1 2">
    <name type="scientific">Rhizocola hellebori</name>
    <dbReference type="NCBI Taxonomy" id="1392758"/>
    <lineage>
        <taxon>Bacteria</taxon>
        <taxon>Bacillati</taxon>
        <taxon>Actinomycetota</taxon>
        <taxon>Actinomycetes</taxon>
        <taxon>Micromonosporales</taxon>
        <taxon>Micromonosporaceae</taxon>
        <taxon>Rhizocola</taxon>
    </lineage>
</organism>
<dbReference type="RefSeq" id="WP_203911208.1">
    <property type="nucleotide sequence ID" value="NZ_BONY01000036.1"/>
</dbReference>
<accession>A0A8J3QCY7</accession>
<comment type="caution">
    <text evidence="1">The sequence shown here is derived from an EMBL/GenBank/DDBJ whole genome shotgun (WGS) entry which is preliminary data.</text>
</comment>
<proteinExistence type="predicted"/>
<dbReference type="EMBL" id="BONY01000036">
    <property type="protein sequence ID" value="GIH07418.1"/>
    <property type="molecule type" value="Genomic_DNA"/>
</dbReference>
<gene>
    <name evidence="1" type="ORF">Rhe02_54850</name>
</gene>
<name>A0A8J3QCY7_9ACTN</name>
<evidence type="ECO:0000313" key="1">
    <source>
        <dbReference type="EMBL" id="GIH07418.1"/>
    </source>
</evidence>